<dbReference type="PANTHER" id="PTHR44269">
    <property type="entry name" value="DEHYDROGENASE/REDUCTASE SDR FAMILY MEMBER 7-RELATED"/>
    <property type="match status" value="1"/>
</dbReference>
<reference evidence="4" key="1">
    <citation type="submission" date="2025-08" db="UniProtKB">
        <authorList>
            <consortium name="RefSeq"/>
        </authorList>
    </citation>
    <scope>IDENTIFICATION</scope>
    <source>
        <tissue evidence="4">Whole organism</tissue>
    </source>
</reference>
<dbReference type="KEGG" id="hazt:108671264"/>
<feature type="transmembrane region" description="Helical" evidence="2">
    <location>
        <begin position="7"/>
        <end position="34"/>
    </location>
</feature>
<accession>A0A8B7NKR6</accession>
<gene>
    <name evidence="4" type="primary">LOC108671264</name>
</gene>
<keyword evidence="2" id="KW-1133">Transmembrane helix</keyword>
<keyword evidence="1" id="KW-0560">Oxidoreductase</keyword>
<protein>
    <submittedName>
        <fullName evidence="4">Dehydrogenase/reductase SDR family member 7 isoform X1</fullName>
    </submittedName>
</protein>
<dbReference type="Proteomes" id="UP000694843">
    <property type="component" value="Unplaced"/>
</dbReference>
<dbReference type="SUPFAM" id="SSF51735">
    <property type="entry name" value="NAD(P)-binding Rossmann-fold domains"/>
    <property type="match status" value="1"/>
</dbReference>
<dbReference type="OMA" id="TMYLAQY"/>
<keyword evidence="3" id="KW-1185">Reference proteome</keyword>
<evidence type="ECO:0000256" key="2">
    <source>
        <dbReference type="SAM" id="Phobius"/>
    </source>
</evidence>
<dbReference type="InterPro" id="IPR036291">
    <property type="entry name" value="NAD(P)-bd_dom_sf"/>
</dbReference>
<evidence type="ECO:0000313" key="4">
    <source>
        <dbReference type="RefSeq" id="XP_018014253.1"/>
    </source>
</evidence>
<dbReference type="AlphaFoldDB" id="A0A8B7NKR6"/>
<keyword evidence="2" id="KW-0472">Membrane</keyword>
<dbReference type="InterPro" id="IPR002347">
    <property type="entry name" value="SDR_fam"/>
</dbReference>
<proteinExistence type="predicted"/>
<dbReference type="InterPro" id="IPR020904">
    <property type="entry name" value="Sc_DH/Rdtase_CS"/>
</dbReference>
<sequence>MIFLDIVCILLVSSWYLLFSLQSAFLLTIIIGILRVAASADADFVLFLLNWFLPDSSNKLQGQVIWITGASRGIGEAYAIVLAKSGAKLALSARDEQRLQQVKQKCLDAGAREEDILLVPLDMVKYEDHEQAFNKVLQYFGKVSVLLNNAGRSQRARWDDIELSVDKELFELNVFSLVALARRVNKYFRTVGGGHHVVTSSTLGKFGGPNSASYTASKHALHGYFESLRVEGLKDNISVTMLCPGPVESELLQHAFTEKLGQGVSGERSGRRMSAMRCAHLSATAIAYKLPEAWVVEQPVLLLQYTVYYLPYVAFR</sequence>
<evidence type="ECO:0000313" key="3">
    <source>
        <dbReference type="Proteomes" id="UP000694843"/>
    </source>
</evidence>
<evidence type="ECO:0000256" key="1">
    <source>
        <dbReference type="ARBA" id="ARBA00023002"/>
    </source>
</evidence>
<dbReference type="GO" id="GO:0016491">
    <property type="term" value="F:oxidoreductase activity"/>
    <property type="evidence" value="ECO:0007669"/>
    <property type="project" value="UniProtKB-KW"/>
</dbReference>
<dbReference type="GeneID" id="108671264"/>
<name>A0A8B7NKR6_HYAAZ</name>
<dbReference type="PRINTS" id="PR00081">
    <property type="entry name" value="GDHRDH"/>
</dbReference>
<dbReference type="RefSeq" id="XP_018014253.1">
    <property type="nucleotide sequence ID" value="XM_018158764.2"/>
</dbReference>
<dbReference type="OrthoDB" id="47007at2759"/>
<dbReference type="PROSITE" id="PS00061">
    <property type="entry name" value="ADH_SHORT"/>
    <property type="match status" value="1"/>
</dbReference>
<keyword evidence="2" id="KW-0812">Transmembrane</keyword>
<organism evidence="3 4">
    <name type="scientific">Hyalella azteca</name>
    <name type="common">Amphipod</name>
    <dbReference type="NCBI Taxonomy" id="294128"/>
    <lineage>
        <taxon>Eukaryota</taxon>
        <taxon>Metazoa</taxon>
        <taxon>Ecdysozoa</taxon>
        <taxon>Arthropoda</taxon>
        <taxon>Crustacea</taxon>
        <taxon>Multicrustacea</taxon>
        <taxon>Malacostraca</taxon>
        <taxon>Eumalacostraca</taxon>
        <taxon>Peracarida</taxon>
        <taxon>Amphipoda</taxon>
        <taxon>Senticaudata</taxon>
        <taxon>Talitrida</taxon>
        <taxon>Talitroidea</taxon>
        <taxon>Hyalellidae</taxon>
        <taxon>Hyalella</taxon>
    </lineage>
</organism>
<dbReference type="PANTHER" id="PTHR44269:SF1">
    <property type="entry name" value="DEHYDROGENASE_REDUCTASE SDR FAMILY MEMBER 7"/>
    <property type="match status" value="1"/>
</dbReference>
<dbReference type="Pfam" id="PF00106">
    <property type="entry name" value="adh_short"/>
    <property type="match status" value="1"/>
</dbReference>
<dbReference type="Gene3D" id="3.40.50.720">
    <property type="entry name" value="NAD(P)-binding Rossmann-like Domain"/>
    <property type="match status" value="1"/>
</dbReference>
<dbReference type="InterPro" id="IPR053011">
    <property type="entry name" value="SDR_family_member_7"/>
</dbReference>